<name>A0A319DCP7_9EURO</name>
<dbReference type="EMBL" id="KZ821739">
    <property type="protein sequence ID" value="PYH77642.1"/>
    <property type="molecule type" value="Genomic_DNA"/>
</dbReference>
<proteinExistence type="predicted"/>
<evidence type="ECO:0000313" key="4">
    <source>
        <dbReference type="Proteomes" id="UP000248340"/>
    </source>
</evidence>
<dbReference type="OrthoDB" id="5429740at2759"/>
<reference evidence="3 4" key="1">
    <citation type="submission" date="2016-12" db="EMBL/GenBank/DDBJ databases">
        <title>The genomes of Aspergillus section Nigri reveals drivers in fungal speciation.</title>
        <authorList>
            <consortium name="DOE Joint Genome Institute"/>
            <person name="Vesth T.C."/>
            <person name="Nybo J."/>
            <person name="Theobald S."/>
            <person name="Brandl J."/>
            <person name="Frisvad J.C."/>
            <person name="Nielsen K.F."/>
            <person name="Lyhne E.K."/>
            <person name="Kogle M.E."/>
            <person name="Kuo A."/>
            <person name="Riley R."/>
            <person name="Clum A."/>
            <person name="Nolan M."/>
            <person name="Lipzen A."/>
            <person name="Salamov A."/>
            <person name="Henrissat B."/>
            <person name="Wiebenga A."/>
            <person name="De Vries R.P."/>
            <person name="Grigoriev I.V."/>
            <person name="Mortensen U.H."/>
            <person name="Andersen M.R."/>
            <person name="Baker S.E."/>
        </authorList>
    </citation>
    <scope>NUCLEOTIDE SEQUENCE [LARGE SCALE GENOMIC DNA]</scope>
    <source>
        <strain evidence="3 4">CBS 121591</strain>
    </source>
</reference>
<keyword evidence="2" id="KW-0812">Transmembrane</keyword>
<dbReference type="Proteomes" id="UP000248340">
    <property type="component" value="Unassembled WGS sequence"/>
</dbReference>
<keyword evidence="2" id="KW-0472">Membrane</keyword>
<feature type="transmembrane region" description="Helical" evidence="2">
    <location>
        <begin position="56"/>
        <end position="74"/>
    </location>
</feature>
<keyword evidence="2" id="KW-1133">Transmembrane helix</keyword>
<feature type="region of interest" description="Disordered" evidence="1">
    <location>
        <begin position="118"/>
        <end position="137"/>
    </location>
</feature>
<dbReference type="RefSeq" id="XP_025487842.1">
    <property type="nucleotide sequence ID" value="XM_025639543.1"/>
</dbReference>
<feature type="transmembrane region" description="Helical" evidence="2">
    <location>
        <begin position="94"/>
        <end position="112"/>
    </location>
</feature>
<organism evidence="3 4">
    <name type="scientific">Aspergillus uvarum CBS 121591</name>
    <dbReference type="NCBI Taxonomy" id="1448315"/>
    <lineage>
        <taxon>Eukaryota</taxon>
        <taxon>Fungi</taxon>
        <taxon>Dikarya</taxon>
        <taxon>Ascomycota</taxon>
        <taxon>Pezizomycotina</taxon>
        <taxon>Eurotiomycetes</taxon>
        <taxon>Eurotiomycetidae</taxon>
        <taxon>Eurotiales</taxon>
        <taxon>Aspergillaceae</taxon>
        <taxon>Aspergillus</taxon>
        <taxon>Aspergillus subgen. Circumdati</taxon>
    </lineage>
</organism>
<dbReference type="GeneID" id="37142285"/>
<evidence type="ECO:0000256" key="2">
    <source>
        <dbReference type="SAM" id="Phobius"/>
    </source>
</evidence>
<evidence type="ECO:0000256" key="1">
    <source>
        <dbReference type="SAM" id="MobiDB-lite"/>
    </source>
</evidence>
<keyword evidence="4" id="KW-1185">Reference proteome</keyword>
<evidence type="ECO:0000313" key="3">
    <source>
        <dbReference type="EMBL" id="PYH77642.1"/>
    </source>
</evidence>
<gene>
    <name evidence="3" type="ORF">BO82DRAFT_406072</name>
</gene>
<dbReference type="VEuPathDB" id="FungiDB:BO82DRAFT_406072"/>
<sequence>MSILYLSRFEALVSLSQNEQLDIPTRWPLFPSEHFSTFPWGSIRMPTQSARARRELLMWLLFWVFLLWVSTYAHLCISFTSSVDDGRNVANFRIENYSILLATCATIIRLLVSSVSNNESTSKDYPGSGNRSGGASQGLELNTVAHTHNQNTLGLTMPVQDTQKGHHSSRAECMGIPHGTSVVIRTDIHFDFASQKDHLRDASWTN</sequence>
<dbReference type="AlphaFoldDB" id="A0A319DCP7"/>
<accession>A0A319DCP7</accession>
<protein>
    <submittedName>
        <fullName evidence="3">Uncharacterized protein</fullName>
    </submittedName>
</protein>